<dbReference type="PROSITE" id="PS50928">
    <property type="entry name" value="ABC_TM1"/>
    <property type="match status" value="1"/>
</dbReference>
<keyword evidence="4 7" id="KW-0812">Transmembrane</keyword>
<protein>
    <submittedName>
        <fullName evidence="9">Putative sugar ABC transporter permease protein</fullName>
    </submittedName>
</protein>
<feature type="transmembrane region" description="Helical" evidence="7">
    <location>
        <begin position="155"/>
        <end position="175"/>
    </location>
</feature>
<dbReference type="AlphaFoldDB" id="A0A6C7DXA8"/>
<evidence type="ECO:0000256" key="5">
    <source>
        <dbReference type="ARBA" id="ARBA00022989"/>
    </source>
</evidence>
<dbReference type="PANTHER" id="PTHR30193:SF37">
    <property type="entry name" value="INNER MEMBRANE ABC TRANSPORTER PERMEASE PROTEIN YCJO"/>
    <property type="match status" value="1"/>
</dbReference>
<keyword evidence="10" id="KW-1185">Reference proteome</keyword>
<dbReference type="GO" id="GO:0055085">
    <property type="term" value="P:transmembrane transport"/>
    <property type="evidence" value="ECO:0007669"/>
    <property type="project" value="InterPro"/>
</dbReference>
<evidence type="ECO:0000256" key="4">
    <source>
        <dbReference type="ARBA" id="ARBA00022692"/>
    </source>
</evidence>
<keyword evidence="5 7" id="KW-1133">Transmembrane helix</keyword>
<evidence type="ECO:0000256" key="6">
    <source>
        <dbReference type="ARBA" id="ARBA00023136"/>
    </source>
</evidence>
<feature type="transmembrane region" description="Helical" evidence="7">
    <location>
        <begin position="104"/>
        <end position="124"/>
    </location>
</feature>
<reference evidence="9 10" key="1">
    <citation type="journal article" date="2013" name="Int. J. Syst. Evol. Microbiol.">
        <title>Ilumatobacter nonamiense sp. nov. and Ilumatobacter coccineum sp. nov., isolated from seashore sand.</title>
        <authorList>
            <person name="Matsumoto A."/>
            <person name="Kasai H."/>
            <person name="Matsuo Y."/>
            <person name="Shizuri Y."/>
            <person name="Ichikawa N."/>
            <person name="Fujita N."/>
            <person name="Omura S."/>
            <person name="Takahashi Y."/>
        </authorList>
    </citation>
    <scope>NUCLEOTIDE SEQUENCE [LARGE SCALE GENOMIC DNA]</scope>
    <source>
        <strain evidence="10">NBRC 103263 / KCTC 29153 / YM16-304</strain>
    </source>
</reference>
<accession>A0A6C7DXA8</accession>
<keyword evidence="3" id="KW-1003">Cell membrane</keyword>
<dbReference type="PANTHER" id="PTHR30193">
    <property type="entry name" value="ABC TRANSPORTER PERMEASE PROTEIN"/>
    <property type="match status" value="1"/>
</dbReference>
<evidence type="ECO:0000256" key="7">
    <source>
        <dbReference type="RuleBase" id="RU363032"/>
    </source>
</evidence>
<dbReference type="InterPro" id="IPR000515">
    <property type="entry name" value="MetI-like"/>
</dbReference>
<evidence type="ECO:0000256" key="2">
    <source>
        <dbReference type="ARBA" id="ARBA00022448"/>
    </source>
</evidence>
<keyword evidence="2 7" id="KW-0813">Transport</keyword>
<keyword evidence="6 7" id="KW-0472">Membrane</keyword>
<dbReference type="Gene3D" id="1.10.3720.10">
    <property type="entry name" value="MetI-like"/>
    <property type="match status" value="1"/>
</dbReference>
<dbReference type="KEGG" id="aym:YM304_07600"/>
<dbReference type="EMBL" id="AP012057">
    <property type="protein sequence ID" value="BAN01074.1"/>
    <property type="molecule type" value="Genomic_DNA"/>
</dbReference>
<sequence>MTRRRIDASMVVMAAPFVLGIVALVVVPAMWTVALSLYEWDLVSDPTWRGLDTFRELFADDVFRISLRNSIAFVVVSVPLRMLGVVAFAMLLHRRQRGDGPARTAVLLPTFIPDIAYGLVWLWIANPLYGPLNVVLDSVGAPTPSWFTDPGSAKALVVLMSLFTIGEGIIIAIAVRNQIRPEFYELAAVEGVGSVSTFRRVTLPLMAPALLVLAMRDAAFAFQASFVPALVVTEGGPPPFSTTYLPLFAYRNSFEYLRYGYGAAVTVVMLGVTVLVLLVQRGFVRQMAADRV</sequence>
<evidence type="ECO:0000256" key="1">
    <source>
        <dbReference type="ARBA" id="ARBA00004651"/>
    </source>
</evidence>
<feature type="transmembrane region" description="Helical" evidence="7">
    <location>
        <begin position="259"/>
        <end position="279"/>
    </location>
</feature>
<dbReference type="InterPro" id="IPR035906">
    <property type="entry name" value="MetI-like_sf"/>
</dbReference>
<name>A0A6C7DXA8_ILUCY</name>
<comment type="subcellular location">
    <subcellularLocation>
        <location evidence="1 7">Cell membrane</location>
        <topology evidence="1 7">Multi-pass membrane protein</topology>
    </subcellularLocation>
</comment>
<dbReference type="SUPFAM" id="SSF161098">
    <property type="entry name" value="MetI-like"/>
    <property type="match status" value="1"/>
</dbReference>
<dbReference type="InterPro" id="IPR051393">
    <property type="entry name" value="ABC_transporter_permease"/>
</dbReference>
<evidence type="ECO:0000313" key="10">
    <source>
        <dbReference type="Proteomes" id="UP000011863"/>
    </source>
</evidence>
<dbReference type="CDD" id="cd06261">
    <property type="entry name" value="TM_PBP2"/>
    <property type="match status" value="1"/>
</dbReference>
<dbReference type="Pfam" id="PF00528">
    <property type="entry name" value="BPD_transp_1"/>
    <property type="match status" value="1"/>
</dbReference>
<comment type="similarity">
    <text evidence="7">Belongs to the binding-protein-dependent transport system permease family.</text>
</comment>
<dbReference type="Proteomes" id="UP000011863">
    <property type="component" value="Chromosome"/>
</dbReference>
<feature type="transmembrane region" description="Helical" evidence="7">
    <location>
        <begin position="209"/>
        <end position="231"/>
    </location>
</feature>
<feature type="domain" description="ABC transmembrane type-1" evidence="8">
    <location>
        <begin position="67"/>
        <end position="280"/>
    </location>
</feature>
<evidence type="ECO:0000256" key="3">
    <source>
        <dbReference type="ARBA" id="ARBA00022475"/>
    </source>
</evidence>
<dbReference type="GO" id="GO:0005886">
    <property type="term" value="C:plasma membrane"/>
    <property type="evidence" value="ECO:0007669"/>
    <property type="project" value="UniProtKB-SubCell"/>
</dbReference>
<feature type="transmembrane region" description="Helical" evidence="7">
    <location>
        <begin position="71"/>
        <end position="92"/>
    </location>
</feature>
<gene>
    <name evidence="9" type="ORF">YM304_07600</name>
</gene>
<proteinExistence type="inferred from homology"/>
<evidence type="ECO:0000313" key="9">
    <source>
        <dbReference type="EMBL" id="BAN01074.1"/>
    </source>
</evidence>
<evidence type="ECO:0000259" key="8">
    <source>
        <dbReference type="PROSITE" id="PS50928"/>
    </source>
</evidence>
<organism evidence="9 10">
    <name type="scientific">Ilumatobacter coccineus (strain NBRC 103263 / KCTC 29153 / YM16-304)</name>
    <dbReference type="NCBI Taxonomy" id="1313172"/>
    <lineage>
        <taxon>Bacteria</taxon>
        <taxon>Bacillati</taxon>
        <taxon>Actinomycetota</taxon>
        <taxon>Acidimicrobiia</taxon>
        <taxon>Acidimicrobiales</taxon>
        <taxon>Ilumatobacteraceae</taxon>
        <taxon>Ilumatobacter</taxon>
    </lineage>
</organism>
<feature type="transmembrane region" description="Helical" evidence="7">
    <location>
        <begin position="12"/>
        <end position="38"/>
    </location>
</feature>